<dbReference type="PANTHER" id="PTHR30160:SF7">
    <property type="entry name" value="ADP-HEPTOSE--LPS HEPTOSYLTRANSFERASE 2"/>
    <property type="match status" value="1"/>
</dbReference>
<dbReference type="PANTHER" id="PTHR30160">
    <property type="entry name" value="TETRAACYLDISACCHARIDE 4'-KINASE-RELATED"/>
    <property type="match status" value="1"/>
</dbReference>
<evidence type="ECO:0000256" key="1">
    <source>
        <dbReference type="ARBA" id="ARBA00022676"/>
    </source>
</evidence>
<evidence type="ECO:0000256" key="2">
    <source>
        <dbReference type="ARBA" id="ARBA00022679"/>
    </source>
</evidence>
<evidence type="ECO:0000256" key="3">
    <source>
        <dbReference type="ARBA" id="ARBA00043995"/>
    </source>
</evidence>
<dbReference type="GO" id="GO:0005829">
    <property type="term" value="C:cytosol"/>
    <property type="evidence" value="ECO:0007669"/>
    <property type="project" value="TreeGrafter"/>
</dbReference>
<dbReference type="KEGG" id="had:CDV25_00440"/>
<dbReference type="EC" id="2.4.99.24" evidence="4"/>
<comment type="catalytic activity">
    <reaction evidence="5">
        <text>an L-alpha-D-Hep-(1-&gt;5)-[alpha-Kdo-(2-&gt;4)]-alpha-Kdo-(2-&gt;6)-lipid A + ADP-L-glycero-beta-D-manno-heptose = an L-alpha-D-Hep-(1-&gt;3)-L-alpha-D-Hep-(1-&gt;5)-[alpha-Kdo-(2-&gt;4)]-alpha-Kdo-(2-&gt;6)-lipid A + ADP + H(+)</text>
        <dbReference type="Rhea" id="RHEA:74071"/>
        <dbReference type="ChEBI" id="CHEBI:15378"/>
        <dbReference type="ChEBI" id="CHEBI:61506"/>
        <dbReference type="ChEBI" id="CHEBI:193068"/>
        <dbReference type="ChEBI" id="CHEBI:193069"/>
        <dbReference type="ChEBI" id="CHEBI:456216"/>
        <dbReference type="EC" id="2.4.99.24"/>
    </reaction>
</comment>
<sequence length="341" mass="38655">MNILIRIPNWLGDAVMATFAVEILYQTYPEAHFYLVGSEVSCELFSHYPNTTLLIDNSKKQRFRIFYLYTLAKKIPPCDIALTFQNNFLSALFLFFNGAKERIGYNKEMRSFLLTKAPKKQANLHEVLHFSSLIKTLIPNTNLSPKLYLRKPPLDITLPKHWQNQKIAGINAGAAFGSAKRWKEEYFAEVIAFLLDKNFKIILFGVTSENAINEKILSFLPPNPKNILNLSGQTTIQSLMAYIQKLHLLITNDSGPMHIAAAFEIPTLAIFGPTNEQESAPFNAKNAHIISLKTLHQALYCQPCKKRICPLPKVSKGFHACMIDLKPTFIIKKLQSLISNI</sequence>
<evidence type="ECO:0000256" key="5">
    <source>
        <dbReference type="ARBA" id="ARBA00047503"/>
    </source>
</evidence>
<dbReference type="CDD" id="cd03789">
    <property type="entry name" value="GT9_LPS_heptosyltransferase"/>
    <property type="match status" value="1"/>
</dbReference>
<proteinExistence type="inferred from homology"/>
<dbReference type="OrthoDB" id="9797795at2"/>
<gene>
    <name evidence="6" type="primary">waaF</name>
    <name evidence="6" type="ORF">CDV25_00440</name>
</gene>
<dbReference type="Gene3D" id="3.40.50.2000">
    <property type="entry name" value="Glycogen Phosphorylase B"/>
    <property type="match status" value="2"/>
</dbReference>
<dbReference type="SUPFAM" id="SSF53756">
    <property type="entry name" value="UDP-Glycosyltransferase/glycogen phosphorylase"/>
    <property type="match status" value="1"/>
</dbReference>
<accession>A0A2U8FAZ1</accession>
<protein>
    <recommendedName>
        <fullName evidence="4">lipopolysaccharide heptosyltransferase II</fullName>
        <ecNumber evidence="4">2.4.99.24</ecNumber>
    </recommendedName>
</protein>
<evidence type="ECO:0000256" key="4">
    <source>
        <dbReference type="ARBA" id="ARBA00044042"/>
    </source>
</evidence>
<evidence type="ECO:0000313" key="7">
    <source>
        <dbReference type="Proteomes" id="UP000244890"/>
    </source>
</evidence>
<dbReference type="GO" id="GO:0009244">
    <property type="term" value="P:lipopolysaccharide core region biosynthetic process"/>
    <property type="evidence" value="ECO:0007669"/>
    <property type="project" value="TreeGrafter"/>
</dbReference>
<keyword evidence="1" id="KW-0328">Glycosyltransferase</keyword>
<dbReference type="Pfam" id="PF01075">
    <property type="entry name" value="Glyco_transf_9"/>
    <property type="match status" value="1"/>
</dbReference>
<comment type="similarity">
    <text evidence="3">Belongs to the glycosyltransferase 9 family.</text>
</comment>
<dbReference type="InterPro" id="IPR051199">
    <property type="entry name" value="LPS_LOS_Heptosyltrfase"/>
</dbReference>
<dbReference type="EMBL" id="CP021886">
    <property type="protein sequence ID" value="AWI33393.1"/>
    <property type="molecule type" value="Genomic_DNA"/>
</dbReference>
<reference evidence="6 7" key="1">
    <citation type="submission" date="2017-06" db="EMBL/GenBank/DDBJ databases">
        <title>Complete genome of Helicobacter apodemus.</title>
        <authorList>
            <person name="Cho S."/>
        </authorList>
    </citation>
    <scope>NUCLEOTIDE SEQUENCE [LARGE SCALE GENOMIC DNA]</scope>
    <source>
        <strain evidence="7">SNUVETPUB-15-01</strain>
    </source>
</reference>
<name>A0A2U8FAZ1_9HELI</name>
<dbReference type="GO" id="GO:0008713">
    <property type="term" value="F:ADP-heptose-lipopolysaccharide heptosyltransferase activity"/>
    <property type="evidence" value="ECO:0007669"/>
    <property type="project" value="UniProtKB-EC"/>
</dbReference>
<organism evidence="6 7">
    <name type="scientific">Helicobacter apodemus</name>
    <dbReference type="NCBI Taxonomy" id="135569"/>
    <lineage>
        <taxon>Bacteria</taxon>
        <taxon>Pseudomonadati</taxon>
        <taxon>Campylobacterota</taxon>
        <taxon>Epsilonproteobacteria</taxon>
        <taxon>Campylobacterales</taxon>
        <taxon>Helicobacteraceae</taxon>
        <taxon>Helicobacter</taxon>
    </lineage>
</organism>
<dbReference type="AlphaFoldDB" id="A0A2U8FAZ1"/>
<keyword evidence="2 6" id="KW-0808">Transferase</keyword>
<dbReference type="InterPro" id="IPR011910">
    <property type="entry name" value="RfaF"/>
</dbReference>
<evidence type="ECO:0000313" key="6">
    <source>
        <dbReference type="EMBL" id="AWI33393.1"/>
    </source>
</evidence>
<dbReference type="Proteomes" id="UP000244890">
    <property type="component" value="Chromosome"/>
</dbReference>
<dbReference type="RefSeq" id="WP_108910297.1">
    <property type="nucleotide sequence ID" value="NZ_CP021886.1"/>
</dbReference>
<dbReference type="InterPro" id="IPR002201">
    <property type="entry name" value="Glyco_trans_9"/>
</dbReference>
<dbReference type="NCBIfam" id="TIGR02195">
    <property type="entry name" value="heptsyl_trn_II"/>
    <property type="match status" value="1"/>
</dbReference>